<dbReference type="InterPro" id="IPR036761">
    <property type="entry name" value="TTHA0802/YceI-like_sf"/>
</dbReference>
<dbReference type="Pfam" id="PF04264">
    <property type="entry name" value="YceI"/>
    <property type="match status" value="1"/>
</dbReference>
<dbReference type="EMBL" id="JAAXLS010000021">
    <property type="protein sequence ID" value="NKQ56239.1"/>
    <property type="molecule type" value="Genomic_DNA"/>
</dbReference>
<evidence type="ECO:0000259" key="2">
    <source>
        <dbReference type="SMART" id="SM00867"/>
    </source>
</evidence>
<comment type="caution">
    <text evidence="3">The sequence shown here is derived from an EMBL/GenBank/DDBJ whole genome shotgun (WGS) entry which is preliminary data.</text>
</comment>
<dbReference type="Gene3D" id="2.40.128.110">
    <property type="entry name" value="Lipid/polyisoprenoid-binding, YceI-like"/>
    <property type="match status" value="1"/>
</dbReference>
<evidence type="ECO:0000256" key="1">
    <source>
        <dbReference type="ARBA" id="ARBA00008812"/>
    </source>
</evidence>
<accession>A0ABX1J9L8</accession>
<proteinExistence type="inferred from homology"/>
<dbReference type="PANTHER" id="PTHR34406">
    <property type="entry name" value="PROTEIN YCEI"/>
    <property type="match status" value="1"/>
</dbReference>
<sequence>MSRPHTASASVEIPPPGGYRIDPAASTISFTTRHMFGLGAVRGTFALREGHVEVADPVLESSALARIDATSFDTRNPTRDKTVRSRTYLDVENHPEIGFASTRLDRDGDDWVLHGTLTVCGRTEPVELRIESASVAGSALRVKASTEIDRYRFGVTAMKGMTGRRLRLVLDLTARPVS</sequence>
<evidence type="ECO:0000313" key="4">
    <source>
        <dbReference type="Proteomes" id="UP000715441"/>
    </source>
</evidence>
<dbReference type="SUPFAM" id="SSF101874">
    <property type="entry name" value="YceI-like"/>
    <property type="match status" value="1"/>
</dbReference>
<keyword evidence="4" id="KW-1185">Reference proteome</keyword>
<dbReference type="RefSeq" id="WP_168519284.1">
    <property type="nucleotide sequence ID" value="NZ_JAAXLS010000021.1"/>
</dbReference>
<feature type="domain" description="Lipid/polyisoprenoid-binding YceI-like" evidence="2">
    <location>
        <begin position="18"/>
        <end position="175"/>
    </location>
</feature>
<gene>
    <name evidence="3" type="ORF">HFP15_25505</name>
</gene>
<dbReference type="InterPro" id="IPR007372">
    <property type="entry name" value="Lipid/polyisoprenoid-bd_YceI"/>
</dbReference>
<evidence type="ECO:0000313" key="3">
    <source>
        <dbReference type="EMBL" id="NKQ56239.1"/>
    </source>
</evidence>
<protein>
    <submittedName>
        <fullName evidence="3">YceI family protein</fullName>
    </submittedName>
</protein>
<reference evidence="3 4" key="1">
    <citation type="submission" date="2020-04" db="EMBL/GenBank/DDBJ databases">
        <title>Novel species.</title>
        <authorList>
            <person name="Teo W.F.A."/>
            <person name="Lipun K."/>
            <person name="Srisuk N."/>
            <person name="Duangmal K."/>
        </authorList>
    </citation>
    <scope>NUCLEOTIDE SEQUENCE [LARGE SCALE GENOMIC DNA]</scope>
    <source>
        <strain evidence="3 4">K13G38</strain>
    </source>
</reference>
<organism evidence="3 4">
    <name type="scientific">Amycolatopsis acididurans</name>
    <dbReference type="NCBI Taxonomy" id="2724524"/>
    <lineage>
        <taxon>Bacteria</taxon>
        <taxon>Bacillati</taxon>
        <taxon>Actinomycetota</taxon>
        <taxon>Actinomycetes</taxon>
        <taxon>Pseudonocardiales</taxon>
        <taxon>Pseudonocardiaceae</taxon>
        <taxon>Amycolatopsis</taxon>
    </lineage>
</organism>
<dbReference type="PANTHER" id="PTHR34406:SF1">
    <property type="entry name" value="PROTEIN YCEI"/>
    <property type="match status" value="1"/>
</dbReference>
<comment type="similarity">
    <text evidence="1">Belongs to the UPF0312 family.</text>
</comment>
<dbReference type="Proteomes" id="UP000715441">
    <property type="component" value="Unassembled WGS sequence"/>
</dbReference>
<name>A0ABX1J9L8_9PSEU</name>
<dbReference type="SMART" id="SM00867">
    <property type="entry name" value="YceI"/>
    <property type="match status" value="1"/>
</dbReference>